<dbReference type="OrthoDB" id="2138173at2759"/>
<comment type="subcellular location">
    <subcellularLocation>
        <location evidence="2">Cytoplasm</location>
    </subcellularLocation>
    <subcellularLocation>
        <location evidence="1">Nucleus</location>
    </subcellularLocation>
</comment>
<evidence type="ECO:0000256" key="5">
    <source>
        <dbReference type="ARBA" id="ARBA00023002"/>
    </source>
</evidence>
<comment type="similarity">
    <text evidence="3">Belongs to the nitroreductase family.</text>
</comment>
<dbReference type="InterPro" id="IPR000415">
    <property type="entry name" value="Nitroreductase-like"/>
</dbReference>
<accession>A0A1Y2G3R6</accession>
<dbReference type="Pfam" id="PF00881">
    <property type="entry name" value="Nitroreductase"/>
    <property type="match status" value="1"/>
</dbReference>
<dbReference type="InterPro" id="IPR033877">
    <property type="entry name" value="Frm2/Hbn1"/>
</dbReference>
<evidence type="ECO:0000259" key="7">
    <source>
        <dbReference type="Pfam" id="PF00881"/>
    </source>
</evidence>
<dbReference type="GO" id="GO:0034599">
    <property type="term" value="P:cellular response to oxidative stress"/>
    <property type="evidence" value="ECO:0007669"/>
    <property type="project" value="InterPro"/>
</dbReference>
<keyword evidence="6" id="KW-0539">Nucleus</keyword>
<dbReference type="GO" id="GO:0005634">
    <property type="term" value="C:nucleus"/>
    <property type="evidence" value="ECO:0007669"/>
    <property type="project" value="UniProtKB-SubCell"/>
</dbReference>
<comment type="caution">
    <text evidence="8">The sequence shown here is derived from an EMBL/GenBank/DDBJ whole genome shotgun (WGS) entry which is preliminary data.</text>
</comment>
<sequence>MSSISKISYADAVSSRRSIYALSASSPIPDSRIVELVQEAVKHSPSSFNSQSSRAVVVFGEHHHFVWGAVKDAIKAVVPDEEAWKKSEERLNGFDAAYGTVLLFEDSKVVQGLQEKLPLYKDKFPEWAGHAHGALAVNIWTSLEAEGLGANLQHYNPLIDAKIEAEFDIPSTWLLTAQLVFGKKEGEPYPKEFQPVEERVKVFGAKQ</sequence>
<dbReference type="CDD" id="cd02140">
    <property type="entry name" value="Frm2-like"/>
    <property type="match status" value="1"/>
</dbReference>
<protein>
    <submittedName>
        <fullName evidence="8">Nitroreductase-like protein</fullName>
    </submittedName>
</protein>
<dbReference type="GO" id="GO:0005737">
    <property type="term" value="C:cytoplasm"/>
    <property type="evidence" value="ECO:0007669"/>
    <property type="project" value="UniProtKB-SubCell"/>
</dbReference>
<dbReference type="AlphaFoldDB" id="A0A1Y2G3R6"/>
<evidence type="ECO:0000256" key="1">
    <source>
        <dbReference type="ARBA" id="ARBA00004123"/>
    </source>
</evidence>
<dbReference type="PANTHER" id="PTHR43035:SF1">
    <property type="entry name" value="FATTY ACID REPRESSION MUTANT PROTEIN 2-RELATED"/>
    <property type="match status" value="1"/>
</dbReference>
<evidence type="ECO:0000256" key="4">
    <source>
        <dbReference type="ARBA" id="ARBA00022490"/>
    </source>
</evidence>
<keyword evidence="9" id="KW-1185">Reference proteome</keyword>
<dbReference type="PANTHER" id="PTHR43035">
    <property type="entry name" value="FATTY ACID REPRESSION MUTANT PROTEIN 2-RELATED"/>
    <property type="match status" value="1"/>
</dbReference>
<proteinExistence type="inferred from homology"/>
<evidence type="ECO:0000256" key="6">
    <source>
        <dbReference type="ARBA" id="ARBA00023242"/>
    </source>
</evidence>
<dbReference type="Proteomes" id="UP000193467">
    <property type="component" value="Unassembled WGS sequence"/>
</dbReference>
<keyword evidence="5" id="KW-0560">Oxidoreductase</keyword>
<dbReference type="EMBL" id="MCGR01000003">
    <property type="protein sequence ID" value="ORY90662.1"/>
    <property type="molecule type" value="Genomic_DNA"/>
</dbReference>
<keyword evidence="4" id="KW-0963">Cytoplasm</keyword>
<dbReference type="FunFam" id="3.40.109.10:FF:000001">
    <property type="entry name" value="Nitroreductase family"/>
    <property type="match status" value="1"/>
</dbReference>
<gene>
    <name evidence="8" type="ORF">BCR35DRAFT_316919</name>
</gene>
<dbReference type="SUPFAM" id="SSF55469">
    <property type="entry name" value="FMN-dependent nitroreductase-like"/>
    <property type="match status" value="1"/>
</dbReference>
<reference evidence="8 9" key="1">
    <citation type="submission" date="2016-07" db="EMBL/GenBank/DDBJ databases">
        <title>Pervasive Adenine N6-methylation of Active Genes in Fungi.</title>
        <authorList>
            <consortium name="DOE Joint Genome Institute"/>
            <person name="Mondo S.J."/>
            <person name="Dannebaum R.O."/>
            <person name="Kuo R.C."/>
            <person name="Labutti K."/>
            <person name="Haridas S."/>
            <person name="Kuo A."/>
            <person name="Salamov A."/>
            <person name="Ahrendt S.R."/>
            <person name="Lipzen A."/>
            <person name="Sullivan W."/>
            <person name="Andreopoulos W.B."/>
            <person name="Clum A."/>
            <person name="Lindquist E."/>
            <person name="Daum C."/>
            <person name="Ramamoorthy G.K."/>
            <person name="Gryganskyi A."/>
            <person name="Culley D."/>
            <person name="Magnuson J.K."/>
            <person name="James T.Y."/>
            <person name="O'Malley M.A."/>
            <person name="Stajich J.E."/>
            <person name="Spatafora J.W."/>
            <person name="Visel A."/>
            <person name="Grigoriev I.V."/>
        </authorList>
    </citation>
    <scope>NUCLEOTIDE SEQUENCE [LARGE SCALE GENOMIC DNA]</scope>
    <source>
        <strain evidence="8 9">62-1032</strain>
    </source>
</reference>
<name>A0A1Y2G3R6_9BASI</name>
<dbReference type="InterPro" id="IPR029479">
    <property type="entry name" value="Nitroreductase"/>
</dbReference>
<dbReference type="STRING" id="106004.A0A1Y2G3R6"/>
<feature type="domain" description="Nitroreductase" evidence="7">
    <location>
        <begin position="14"/>
        <end position="183"/>
    </location>
</feature>
<dbReference type="InParanoid" id="A0A1Y2G3R6"/>
<organism evidence="8 9">
    <name type="scientific">Leucosporidium creatinivorum</name>
    <dbReference type="NCBI Taxonomy" id="106004"/>
    <lineage>
        <taxon>Eukaryota</taxon>
        <taxon>Fungi</taxon>
        <taxon>Dikarya</taxon>
        <taxon>Basidiomycota</taxon>
        <taxon>Pucciniomycotina</taxon>
        <taxon>Microbotryomycetes</taxon>
        <taxon>Leucosporidiales</taxon>
        <taxon>Leucosporidium</taxon>
    </lineage>
</organism>
<dbReference type="GO" id="GO:0016491">
    <property type="term" value="F:oxidoreductase activity"/>
    <property type="evidence" value="ECO:0007669"/>
    <property type="project" value="UniProtKB-KW"/>
</dbReference>
<evidence type="ECO:0000256" key="2">
    <source>
        <dbReference type="ARBA" id="ARBA00004496"/>
    </source>
</evidence>
<evidence type="ECO:0000256" key="3">
    <source>
        <dbReference type="ARBA" id="ARBA00007118"/>
    </source>
</evidence>
<evidence type="ECO:0000313" key="8">
    <source>
        <dbReference type="EMBL" id="ORY90662.1"/>
    </source>
</evidence>
<dbReference type="Gene3D" id="3.40.109.10">
    <property type="entry name" value="NADH Oxidase"/>
    <property type="match status" value="1"/>
</dbReference>
<evidence type="ECO:0000313" key="9">
    <source>
        <dbReference type="Proteomes" id="UP000193467"/>
    </source>
</evidence>